<dbReference type="PANTHER" id="PTHR45710">
    <property type="entry name" value="C-TYPE LECTIN DOMAIN-CONTAINING PROTEIN 180"/>
    <property type="match status" value="1"/>
</dbReference>
<dbReference type="Gene3D" id="3.10.100.10">
    <property type="entry name" value="Mannose-Binding Protein A, subunit A"/>
    <property type="match status" value="1"/>
</dbReference>
<dbReference type="Ensembl" id="ENSECRT00000028969.1">
    <property type="protein sequence ID" value="ENSECRP00000028375.1"/>
    <property type="gene ID" value="ENSECRG00000019209.1"/>
</dbReference>
<name>A0A8C4T7X8_ERPCA</name>
<dbReference type="InterPro" id="IPR016187">
    <property type="entry name" value="CTDL_fold"/>
</dbReference>
<dbReference type="SUPFAM" id="SSF56436">
    <property type="entry name" value="C-type lectin-like"/>
    <property type="match status" value="1"/>
</dbReference>
<proteinExistence type="predicted"/>
<sequence>MSRRWAPWSSNPSFVICSFVSFSTENTCILCKLNWIPFGSKCYFISTKTKTWNKSRDWCLTKGGQLVNIENSEEWVCHLCRWI</sequence>
<keyword evidence="2" id="KW-1185">Reference proteome</keyword>
<dbReference type="Proteomes" id="UP000694620">
    <property type="component" value="Unassembled WGS sequence"/>
</dbReference>
<dbReference type="GeneTree" id="ENSGT00980000202108"/>
<accession>A0A8C4T7X8</accession>
<dbReference type="InterPro" id="IPR050828">
    <property type="entry name" value="C-type_lectin/matrix_domain"/>
</dbReference>
<evidence type="ECO:0000313" key="2">
    <source>
        <dbReference type="Proteomes" id="UP000694620"/>
    </source>
</evidence>
<reference evidence="1" key="1">
    <citation type="submission" date="2025-08" db="UniProtKB">
        <authorList>
            <consortium name="Ensembl"/>
        </authorList>
    </citation>
    <scope>IDENTIFICATION</scope>
</reference>
<evidence type="ECO:0008006" key="3">
    <source>
        <dbReference type="Google" id="ProtNLM"/>
    </source>
</evidence>
<evidence type="ECO:0000313" key="1">
    <source>
        <dbReference type="Ensembl" id="ENSECRP00000028375.1"/>
    </source>
</evidence>
<protein>
    <recommendedName>
        <fullName evidence="3">C-type lectin domain-containing protein</fullName>
    </recommendedName>
</protein>
<organism evidence="1 2">
    <name type="scientific">Erpetoichthys calabaricus</name>
    <name type="common">Rope fish</name>
    <name type="synonym">Calamoichthys calabaricus</name>
    <dbReference type="NCBI Taxonomy" id="27687"/>
    <lineage>
        <taxon>Eukaryota</taxon>
        <taxon>Metazoa</taxon>
        <taxon>Chordata</taxon>
        <taxon>Craniata</taxon>
        <taxon>Vertebrata</taxon>
        <taxon>Euteleostomi</taxon>
        <taxon>Actinopterygii</taxon>
        <taxon>Polypteriformes</taxon>
        <taxon>Polypteridae</taxon>
        <taxon>Erpetoichthys</taxon>
    </lineage>
</organism>
<dbReference type="PANTHER" id="PTHR45710:SF26">
    <property type="entry name" value="RH26557P"/>
    <property type="match status" value="1"/>
</dbReference>
<dbReference type="AlphaFoldDB" id="A0A8C4T7X8"/>
<dbReference type="InterPro" id="IPR016186">
    <property type="entry name" value="C-type_lectin-like/link_sf"/>
</dbReference>
<reference evidence="1" key="2">
    <citation type="submission" date="2025-09" db="UniProtKB">
        <authorList>
            <consortium name="Ensembl"/>
        </authorList>
    </citation>
    <scope>IDENTIFICATION</scope>
</reference>